<dbReference type="SUPFAM" id="SSF69618">
    <property type="entry name" value="HemD-like"/>
    <property type="match status" value="1"/>
</dbReference>
<protein>
    <submittedName>
        <fullName evidence="1">Response regulator</fullName>
        <ecNumber evidence="1">4.2.1.75</ecNumber>
    </submittedName>
</protein>
<comment type="caution">
    <text evidence="1">The sequence shown here is derived from an EMBL/GenBank/DDBJ whole genome shotgun (WGS) entry which is preliminary data.</text>
</comment>
<proteinExistence type="predicted"/>
<keyword evidence="1" id="KW-0456">Lyase</keyword>
<sequence>MMRAEELGVQGQFLDALRTDVRAMCVGPVTAQPLTRLGIPTSSPDRMRLGALARHIADELPLLRSRTVQAAGHVIEIRGTCVVVDGEVRPLSRAGMAILRALANVRARSCPAAICCARSQAVAPTPMRWIRQCCDCELR</sequence>
<dbReference type="GO" id="GO:0004852">
    <property type="term" value="F:uroporphyrinogen-III synthase activity"/>
    <property type="evidence" value="ECO:0007669"/>
    <property type="project" value="UniProtKB-EC"/>
</dbReference>
<dbReference type="GO" id="GO:0006780">
    <property type="term" value="P:uroporphyrinogen III biosynthetic process"/>
    <property type="evidence" value="ECO:0007669"/>
    <property type="project" value="InterPro"/>
</dbReference>
<dbReference type="InterPro" id="IPR036108">
    <property type="entry name" value="4pyrrol_syn_uPrphyn_synt_sf"/>
</dbReference>
<dbReference type="PATRIC" id="fig|1299334.3.peg.8394"/>
<accession>X7Z9H6</accession>
<gene>
    <name evidence="1" type="ORF">I553_1137</name>
</gene>
<dbReference type="Gene3D" id="3.40.50.10090">
    <property type="match status" value="1"/>
</dbReference>
<evidence type="ECO:0000313" key="1">
    <source>
        <dbReference type="EMBL" id="EUA16162.1"/>
    </source>
</evidence>
<dbReference type="InterPro" id="IPR039793">
    <property type="entry name" value="UROS/Hem4"/>
</dbReference>
<name>X7Z9H6_MYCXE</name>
<dbReference type="PANTHER" id="PTHR40082">
    <property type="entry name" value="BLR5956 PROTEIN"/>
    <property type="match status" value="1"/>
</dbReference>
<reference evidence="1" key="1">
    <citation type="submission" date="2014-01" db="EMBL/GenBank/DDBJ databases">
        <authorList>
            <person name="Brown-Elliot B."/>
            <person name="Wallace R."/>
            <person name="Lenaerts A."/>
            <person name="Ordway D."/>
            <person name="DeGroote M.A."/>
            <person name="Parker T."/>
            <person name="Sizemore C."/>
            <person name="Tallon L.J."/>
            <person name="Sadzewicz L.K."/>
            <person name="Sengamalay N."/>
            <person name="Fraser C.M."/>
            <person name="Hine E."/>
            <person name="Shefchek K.A."/>
            <person name="Das S.P."/>
            <person name="Tettelin H."/>
        </authorList>
    </citation>
    <scope>NUCLEOTIDE SEQUENCE [LARGE SCALE GENOMIC DNA]</scope>
    <source>
        <strain evidence="1">4042</strain>
    </source>
</reference>
<dbReference type="EC" id="4.2.1.75" evidence="1"/>
<dbReference type="AlphaFoldDB" id="X7Z9H6"/>
<dbReference type="PANTHER" id="PTHR40082:SF1">
    <property type="entry name" value="BLR5956 PROTEIN"/>
    <property type="match status" value="1"/>
</dbReference>
<dbReference type="EMBL" id="JAOB01000080">
    <property type="protein sequence ID" value="EUA16162.1"/>
    <property type="molecule type" value="Genomic_DNA"/>
</dbReference>
<organism evidence="1">
    <name type="scientific">Mycobacterium xenopi 4042</name>
    <dbReference type="NCBI Taxonomy" id="1299334"/>
    <lineage>
        <taxon>Bacteria</taxon>
        <taxon>Bacillati</taxon>
        <taxon>Actinomycetota</taxon>
        <taxon>Actinomycetes</taxon>
        <taxon>Mycobacteriales</taxon>
        <taxon>Mycobacteriaceae</taxon>
        <taxon>Mycobacterium</taxon>
    </lineage>
</organism>